<proteinExistence type="predicted"/>
<protein>
    <submittedName>
        <fullName evidence="2">K(+)-transporting ATPase subunit F</fullName>
    </submittedName>
</protein>
<reference evidence="2 3" key="1">
    <citation type="submission" date="2017-06" db="EMBL/GenBank/DDBJ databases">
        <title>Ensifer strains isolated from leguminous trees and herbs display diverse denitrification phenotypes with some acting as strong N2O sinks.</title>
        <authorList>
            <person name="Woliy K."/>
            <person name="Mania D."/>
            <person name="Bakken L.R."/>
            <person name="Frostegard A."/>
        </authorList>
    </citation>
    <scope>NUCLEOTIDE SEQUENCE [LARGE SCALE GENOMIC DNA]</scope>
    <source>
        <strain evidence="2 3">AC50a</strain>
    </source>
</reference>
<evidence type="ECO:0000313" key="3">
    <source>
        <dbReference type="Proteomes" id="UP000231987"/>
    </source>
</evidence>
<gene>
    <name evidence="2" type="primary">kdpF</name>
    <name evidence="2" type="ORF">CEJ86_28730</name>
</gene>
<keyword evidence="1" id="KW-1133">Transmembrane helix</keyword>
<dbReference type="Proteomes" id="UP000231987">
    <property type="component" value="Unassembled WGS sequence"/>
</dbReference>
<dbReference type="Pfam" id="PF09604">
    <property type="entry name" value="Potass_KdpF"/>
    <property type="match status" value="1"/>
</dbReference>
<dbReference type="GO" id="GO:0008556">
    <property type="term" value="F:P-type potassium transmembrane transporter activity"/>
    <property type="evidence" value="ECO:0007669"/>
    <property type="project" value="InterPro"/>
</dbReference>
<dbReference type="EMBL" id="NJGD01000021">
    <property type="protein sequence ID" value="PJR10765.1"/>
    <property type="molecule type" value="Genomic_DNA"/>
</dbReference>
<name>A0A2J0YV22_RHIML</name>
<dbReference type="GO" id="GO:0005886">
    <property type="term" value="C:plasma membrane"/>
    <property type="evidence" value="ECO:0007669"/>
    <property type="project" value="InterPro"/>
</dbReference>
<sequence>MGRDDGLPAFLARARIPSAILAWFFTHSLRPHLAFDMAPLRPVAPFLGPISMKGVGSCSTLSTSRSPLAAFWPSQSRCAPASACEVPAMIEYFIGGAVALALLAYLTVALLRPERF</sequence>
<dbReference type="NCBIfam" id="TIGR02115">
    <property type="entry name" value="potass_kdpF"/>
    <property type="match status" value="1"/>
</dbReference>
<feature type="transmembrane region" description="Helical" evidence="1">
    <location>
        <begin position="92"/>
        <end position="111"/>
    </location>
</feature>
<comment type="caution">
    <text evidence="2">The sequence shown here is derived from an EMBL/GenBank/DDBJ whole genome shotgun (WGS) entry which is preliminary data.</text>
</comment>
<dbReference type="AlphaFoldDB" id="A0A2J0YV22"/>
<accession>A0A2J0YV22</accession>
<keyword evidence="1" id="KW-0812">Transmembrane</keyword>
<organism evidence="2 3">
    <name type="scientific">Rhizobium meliloti</name>
    <name type="common">Ensifer meliloti</name>
    <name type="synonym">Sinorhizobium meliloti</name>
    <dbReference type="NCBI Taxonomy" id="382"/>
    <lineage>
        <taxon>Bacteria</taxon>
        <taxon>Pseudomonadati</taxon>
        <taxon>Pseudomonadota</taxon>
        <taxon>Alphaproteobacteria</taxon>
        <taxon>Hyphomicrobiales</taxon>
        <taxon>Rhizobiaceae</taxon>
        <taxon>Sinorhizobium/Ensifer group</taxon>
        <taxon>Sinorhizobium</taxon>
    </lineage>
</organism>
<dbReference type="InterPro" id="IPR011726">
    <property type="entry name" value="KdpF"/>
</dbReference>
<evidence type="ECO:0000256" key="1">
    <source>
        <dbReference type="SAM" id="Phobius"/>
    </source>
</evidence>
<keyword evidence="1" id="KW-0472">Membrane</keyword>
<evidence type="ECO:0000313" key="2">
    <source>
        <dbReference type="EMBL" id="PJR10765.1"/>
    </source>
</evidence>